<feature type="region of interest" description="Disordered" evidence="1">
    <location>
        <begin position="56"/>
        <end position="91"/>
    </location>
</feature>
<dbReference type="Proteomes" id="UP000663850">
    <property type="component" value="Unassembled WGS sequence"/>
</dbReference>
<accession>A0A8H3BSX1</accession>
<dbReference type="EMBL" id="CAJMWZ010002811">
    <property type="protein sequence ID" value="CAE6463250.1"/>
    <property type="molecule type" value="Genomic_DNA"/>
</dbReference>
<proteinExistence type="predicted"/>
<organism evidence="2 3">
    <name type="scientific">Rhizoctonia solani</name>
    <dbReference type="NCBI Taxonomy" id="456999"/>
    <lineage>
        <taxon>Eukaryota</taxon>
        <taxon>Fungi</taxon>
        <taxon>Dikarya</taxon>
        <taxon>Basidiomycota</taxon>
        <taxon>Agaricomycotina</taxon>
        <taxon>Agaricomycetes</taxon>
        <taxon>Cantharellales</taxon>
        <taxon>Ceratobasidiaceae</taxon>
        <taxon>Rhizoctonia</taxon>
    </lineage>
</organism>
<reference evidence="2" key="1">
    <citation type="submission" date="2021-01" db="EMBL/GenBank/DDBJ databases">
        <authorList>
            <person name="Kaushik A."/>
        </authorList>
    </citation>
    <scope>NUCLEOTIDE SEQUENCE</scope>
    <source>
        <strain evidence="2">Type strain: AG8-Rh-89/</strain>
    </source>
</reference>
<gene>
    <name evidence="2" type="ORF">RDB_LOCUS54234</name>
</gene>
<feature type="compositionally biased region" description="Low complexity" evidence="1">
    <location>
        <begin position="77"/>
        <end position="88"/>
    </location>
</feature>
<evidence type="ECO:0000313" key="2">
    <source>
        <dbReference type="EMBL" id="CAE6463250.1"/>
    </source>
</evidence>
<sequence>MSTLKKSMYGLDAILHVDNHGGDDLVFDHNSEPPAGPNGPLVLHTIASPSLSDNIGDTRGAGPRKISAGDVQSESVSTGADTSATGAAPRTAGSRYPNFVSYTSTPNVGKSLTADIQRTEPYYQLLPVSAHAPRSSSGRAHKAPLVHTPARCNWQCEAWLVLTWHGFEAVRLVSLKAFRLGIVVINRMAQQIDVLPLHVGSIRV</sequence>
<protein>
    <submittedName>
        <fullName evidence="2">Uncharacterized protein</fullName>
    </submittedName>
</protein>
<name>A0A8H3BSX1_9AGAM</name>
<dbReference type="AlphaFoldDB" id="A0A8H3BSX1"/>
<evidence type="ECO:0000313" key="3">
    <source>
        <dbReference type="Proteomes" id="UP000663850"/>
    </source>
</evidence>
<comment type="caution">
    <text evidence="2">The sequence shown here is derived from an EMBL/GenBank/DDBJ whole genome shotgun (WGS) entry which is preliminary data.</text>
</comment>
<evidence type="ECO:0000256" key="1">
    <source>
        <dbReference type="SAM" id="MobiDB-lite"/>
    </source>
</evidence>